<protein>
    <submittedName>
        <fullName evidence="1">Uncharacterized protein</fullName>
    </submittedName>
</protein>
<proteinExistence type="predicted"/>
<sequence>MSATLRGPWGFGRVFLILSLGLVGVATGAVATKTAIFYGTFQNFVQNIPIINAYLNFDPQVSASALVAFDGFFTFLLAIVNITLSLVTERPRLAGPITIALQSLMLVPLWLAGAILMQQRNVALDCSLSTKLNFSKSDCMAANATPALAWTCFALSTALFVYAIVFLFILPKSRGGLRKENGHSGPNGRGGSNEFSQPFMMERRGENERLPQPASARY</sequence>
<comment type="caution">
    <text evidence="1">The sequence shown here is derived from an EMBL/GenBank/DDBJ whole genome shotgun (WGS) entry which is preliminary data.</text>
</comment>
<reference evidence="1" key="1">
    <citation type="submission" date="2016-04" db="EMBL/GenBank/DDBJ databases">
        <authorList>
            <person name="Nguyen H.D."/>
            <person name="Samba Siva P."/>
            <person name="Cullis J."/>
            <person name="Levesque C.A."/>
            <person name="Hambleton S."/>
        </authorList>
    </citation>
    <scope>NUCLEOTIDE SEQUENCE</scope>
    <source>
        <strain evidence="1">DAOMC 236416</strain>
    </source>
</reference>
<evidence type="ECO:0000313" key="1">
    <source>
        <dbReference type="EMBL" id="KAE8258249.1"/>
    </source>
</evidence>
<dbReference type="Proteomes" id="UP000077521">
    <property type="component" value="Unassembled WGS sequence"/>
</dbReference>
<evidence type="ECO:0000313" key="2">
    <source>
        <dbReference type="Proteomes" id="UP000077521"/>
    </source>
</evidence>
<organism evidence="1 2">
    <name type="scientific">Tilletia indica</name>
    <dbReference type="NCBI Taxonomy" id="43049"/>
    <lineage>
        <taxon>Eukaryota</taxon>
        <taxon>Fungi</taxon>
        <taxon>Dikarya</taxon>
        <taxon>Basidiomycota</taxon>
        <taxon>Ustilaginomycotina</taxon>
        <taxon>Exobasidiomycetes</taxon>
        <taxon>Tilletiales</taxon>
        <taxon>Tilletiaceae</taxon>
        <taxon>Tilletia</taxon>
    </lineage>
</organism>
<name>A0A177TU63_9BASI</name>
<dbReference type="EMBL" id="LWDF02000077">
    <property type="protein sequence ID" value="KAE8258249.1"/>
    <property type="molecule type" value="Genomic_DNA"/>
</dbReference>
<keyword evidence="2" id="KW-1185">Reference proteome</keyword>
<gene>
    <name evidence="1" type="ORF">A4X13_0g1809</name>
</gene>
<accession>A0A177TU63</accession>
<reference evidence="1" key="2">
    <citation type="journal article" date="2019" name="IMA Fungus">
        <title>Genome sequencing and comparison of five Tilletia species to identify candidate genes for the detection of regulated species infecting wheat.</title>
        <authorList>
            <person name="Nguyen H.D.T."/>
            <person name="Sultana T."/>
            <person name="Kesanakurti P."/>
            <person name="Hambleton S."/>
        </authorList>
    </citation>
    <scope>NUCLEOTIDE SEQUENCE</scope>
    <source>
        <strain evidence="1">DAOMC 236416</strain>
    </source>
</reference>
<dbReference type="AlphaFoldDB" id="A0A177TU63"/>